<keyword evidence="3" id="KW-1185">Reference proteome</keyword>
<name>B5HYZ9_STRX2</name>
<proteinExistence type="predicted"/>
<sequence length="163" mass="17364">MVDRGLRAGSCGTGHAGGAQENSSGRSKKTRGPVARPPRFPSQPPPRTPSVTPRQRDFTNRPAEARIPSSEPCRTAAHPALARHPRAVRGEVLFNCSPCSNFSSIAIRSSPRESLLPTCPSPRSSHAPPRDVVAGTACRPSRRVRARPGRGARRKPGAGRRAA</sequence>
<organism evidence="2 3">
    <name type="scientific">Streptomyces sviceus (strain ATCC 29083 / DSM 924 / JCM 4929 / NBRC 13980 / NCIMB 11184 / NRRL 5439 / UC 5370)</name>
    <dbReference type="NCBI Taxonomy" id="463191"/>
    <lineage>
        <taxon>Bacteria</taxon>
        <taxon>Bacillati</taxon>
        <taxon>Actinomycetota</taxon>
        <taxon>Actinomycetes</taxon>
        <taxon>Kitasatosporales</taxon>
        <taxon>Streptomycetaceae</taxon>
        <taxon>Streptomyces</taxon>
    </lineage>
</organism>
<protein>
    <submittedName>
        <fullName evidence="2">Uncharacterized protein</fullName>
    </submittedName>
</protein>
<evidence type="ECO:0000256" key="1">
    <source>
        <dbReference type="SAM" id="MobiDB-lite"/>
    </source>
</evidence>
<evidence type="ECO:0000313" key="3">
    <source>
        <dbReference type="Proteomes" id="UP000002785"/>
    </source>
</evidence>
<feature type="region of interest" description="Disordered" evidence="1">
    <location>
        <begin position="1"/>
        <end position="78"/>
    </location>
</feature>
<reference evidence="2" key="1">
    <citation type="submission" date="2009-10" db="EMBL/GenBank/DDBJ databases">
        <title>The genome sequence of Streptomyces sviceus strain ATCC 29083.</title>
        <authorList>
            <consortium name="The Broad Institute Genome Sequencing Platform"/>
            <consortium name="Broad Institute Microbial Sequencing Center"/>
            <person name="Fischbach M."/>
            <person name="Godfrey P."/>
            <person name="Ward D."/>
            <person name="Young S."/>
            <person name="Zeng Q."/>
            <person name="Koehrsen M."/>
            <person name="Alvarado L."/>
            <person name="Berlin A.M."/>
            <person name="Bochicchio J."/>
            <person name="Borenstein D."/>
            <person name="Chapman S.B."/>
            <person name="Chen Z."/>
            <person name="Engels R."/>
            <person name="Freedman E."/>
            <person name="Gellesch M."/>
            <person name="Goldberg J."/>
            <person name="Griggs A."/>
            <person name="Gujja S."/>
            <person name="Heilman E.R."/>
            <person name="Heiman D.I."/>
            <person name="Hepburn T.A."/>
            <person name="Howarth C."/>
            <person name="Jen D."/>
            <person name="Larson L."/>
            <person name="Lewis B."/>
            <person name="Mehta T."/>
            <person name="Park D."/>
            <person name="Pearson M."/>
            <person name="Richards J."/>
            <person name="Roberts A."/>
            <person name="Saif S."/>
            <person name="Shea T.D."/>
            <person name="Shenoy N."/>
            <person name="Sisk P."/>
            <person name="Stolte C."/>
            <person name="Sykes S.N."/>
            <person name="Thomson T."/>
            <person name="Walk T."/>
            <person name="White J."/>
            <person name="Yandava C."/>
            <person name="Straight P."/>
            <person name="Clardy J."/>
            <person name="Hung D."/>
            <person name="Kolter R."/>
            <person name="Mekalanos J."/>
            <person name="Walker S."/>
            <person name="Walsh C.T."/>
            <person name="Wieland-Brown L.C."/>
            <person name="Haas B."/>
            <person name="Nusbaum C."/>
            <person name="Birren B."/>
        </authorList>
    </citation>
    <scope>NUCLEOTIDE SEQUENCE [LARGE SCALE GENOMIC DNA]</scope>
    <source>
        <strain evidence="2">ATCC 29083</strain>
    </source>
</reference>
<feature type="compositionally biased region" description="Pro residues" evidence="1">
    <location>
        <begin position="35"/>
        <end position="48"/>
    </location>
</feature>
<dbReference type="AlphaFoldDB" id="B5HYZ9"/>
<feature type="region of interest" description="Disordered" evidence="1">
    <location>
        <begin position="111"/>
        <end position="163"/>
    </location>
</feature>
<gene>
    <name evidence="2" type="ORF">SSEG_04634</name>
</gene>
<feature type="compositionally biased region" description="Basic residues" evidence="1">
    <location>
        <begin position="140"/>
        <end position="163"/>
    </location>
</feature>
<dbReference type="HOGENOM" id="CLU_1626174_0_0_11"/>
<dbReference type="Proteomes" id="UP000002785">
    <property type="component" value="Chromosome"/>
</dbReference>
<accession>B5HYZ9</accession>
<evidence type="ECO:0000313" key="2">
    <source>
        <dbReference type="EMBL" id="EDY58054.1"/>
    </source>
</evidence>
<dbReference type="EMBL" id="CM000951">
    <property type="protein sequence ID" value="EDY58054.1"/>
    <property type="molecule type" value="Genomic_DNA"/>
</dbReference>